<evidence type="ECO:0000256" key="1">
    <source>
        <dbReference type="ARBA" id="ARBA00005709"/>
    </source>
</evidence>
<evidence type="ECO:0000256" key="3">
    <source>
        <dbReference type="RuleBase" id="RU362073"/>
    </source>
</evidence>
<reference evidence="6 7" key="1">
    <citation type="submission" date="2017-07" db="EMBL/GenBank/DDBJ databases">
        <title>Sandarakinorhabdus cyanobacteriorum sp. nov., a novel bacterium isolated from cyanobacterial aggregates in a eutrophic lake.</title>
        <authorList>
            <person name="Cai H."/>
        </authorList>
    </citation>
    <scope>NUCLEOTIDE SEQUENCE [LARGE SCALE GENOMIC DNA]</scope>
    <source>
        <strain evidence="6 7">TH057</strain>
    </source>
</reference>
<keyword evidence="2 3" id="KW-0975">Bacterial flagellum</keyword>
<comment type="caution">
    <text evidence="6">The sequence shown here is derived from an EMBL/GenBank/DDBJ whole genome shotgun (WGS) entry which is preliminary data.</text>
</comment>
<organism evidence="6 7">
    <name type="scientific">Sandarakinorhabdus cyanobacteriorum</name>
    <dbReference type="NCBI Taxonomy" id="1981098"/>
    <lineage>
        <taxon>Bacteria</taxon>
        <taxon>Pseudomonadati</taxon>
        <taxon>Pseudomonadota</taxon>
        <taxon>Alphaproteobacteria</taxon>
        <taxon>Sphingomonadales</taxon>
        <taxon>Sphingosinicellaceae</taxon>
        <taxon>Sandarakinorhabdus</taxon>
    </lineage>
</organism>
<protein>
    <recommendedName>
        <fullName evidence="3">Flagellin</fullName>
    </recommendedName>
</protein>
<dbReference type="Proteomes" id="UP000216991">
    <property type="component" value="Unassembled WGS sequence"/>
</dbReference>
<dbReference type="SUPFAM" id="SSF64518">
    <property type="entry name" value="Phase 1 flagellin"/>
    <property type="match status" value="1"/>
</dbReference>
<keyword evidence="7" id="KW-1185">Reference proteome</keyword>
<dbReference type="PANTHER" id="PTHR42792:SF1">
    <property type="entry name" value="FLAGELLAR HOOK-ASSOCIATED PROTEIN 3"/>
    <property type="match status" value="1"/>
</dbReference>
<comment type="similarity">
    <text evidence="1 3">Belongs to the bacterial flagellin family.</text>
</comment>
<dbReference type="EMBL" id="NOXT01000123">
    <property type="protein sequence ID" value="OYQ25088.1"/>
    <property type="molecule type" value="Genomic_DNA"/>
</dbReference>
<dbReference type="PANTHER" id="PTHR42792">
    <property type="entry name" value="FLAGELLIN"/>
    <property type="match status" value="1"/>
</dbReference>
<sequence length="323" mass="33675">MIPPLSSRSGHDAAVRRLTRLSTEAAEVQQQISTGKRVTKPGDDAIPFARAATLKRADTAGEAQRKAMDAAAARLTASETALAGIADMVARAKELALAGRNATLNAGDRQVLALEVSELLAAARGLAEAQGPDGEALFAGAGLAPAYADDADGLAAWAGLGAPPQVAVAGRTLPAGISGPEAFGVTDPLPPPDPMAPPADPTVPPPPRTRNLFDSLAHLAASLVEPRPDFFEAGMDEAIAAVDGHIERLAAGQALLGTRGARLEAEAQRLDASQLQWRRDISRLEETDMVEAIARLDRLTTILEAAQASFARMSSLSLWDQLR</sequence>
<dbReference type="Pfam" id="PF00669">
    <property type="entry name" value="Flagellin_N"/>
    <property type="match status" value="1"/>
</dbReference>
<comment type="subcellular location">
    <subcellularLocation>
        <location evidence="3">Secreted</location>
    </subcellularLocation>
    <subcellularLocation>
        <location evidence="3">Bacterial flagellum</location>
    </subcellularLocation>
</comment>
<accession>A0A255Y798</accession>
<gene>
    <name evidence="6" type="ORF">CHU93_14765</name>
</gene>
<feature type="domain" description="Flagellin C-terminal" evidence="5">
    <location>
        <begin position="239"/>
        <end position="316"/>
    </location>
</feature>
<dbReference type="AlphaFoldDB" id="A0A255Y798"/>
<keyword evidence="3" id="KW-0964">Secreted</keyword>
<feature type="domain" description="Flagellin N-terminal" evidence="4">
    <location>
        <begin position="14"/>
        <end position="141"/>
    </location>
</feature>
<dbReference type="InterPro" id="IPR001492">
    <property type="entry name" value="Flagellin"/>
</dbReference>
<evidence type="ECO:0000256" key="2">
    <source>
        <dbReference type="ARBA" id="ARBA00023143"/>
    </source>
</evidence>
<dbReference type="RefSeq" id="WP_094474914.1">
    <property type="nucleotide sequence ID" value="NZ_NOXT01000123.1"/>
</dbReference>
<dbReference type="OrthoDB" id="7389561at2"/>
<name>A0A255Y798_9SPHN</name>
<dbReference type="Gene3D" id="1.20.1330.10">
    <property type="entry name" value="f41 fragment of flagellin, N-terminal domain"/>
    <property type="match status" value="1"/>
</dbReference>
<evidence type="ECO:0000313" key="6">
    <source>
        <dbReference type="EMBL" id="OYQ25088.1"/>
    </source>
</evidence>
<dbReference type="GO" id="GO:0005198">
    <property type="term" value="F:structural molecule activity"/>
    <property type="evidence" value="ECO:0007669"/>
    <property type="project" value="UniProtKB-UniRule"/>
</dbReference>
<dbReference type="GO" id="GO:0009288">
    <property type="term" value="C:bacterial-type flagellum"/>
    <property type="evidence" value="ECO:0007669"/>
    <property type="project" value="UniProtKB-SubCell"/>
</dbReference>
<dbReference type="Pfam" id="PF00700">
    <property type="entry name" value="Flagellin_C"/>
    <property type="match status" value="1"/>
</dbReference>
<dbReference type="GO" id="GO:0005576">
    <property type="term" value="C:extracellular region"/>
    <property type="evidence" value="ECO:0007669"/>
    <property type="project" value="UniProtKB-SubCell"/>
</dbReference>
<evidence type="ECO:0000313" key="7">
    <source>
        <dbReference type="Proteomes" id="UP000216991"/>
    </source>
</evidence>
<evidence type="ECO:0000259" key="5">
    <source>
        <dbReference type="Pfam" id="PF00700"/>
    </source>
</evidence>
<dbReference type="InterPro" id="IPR046358">
    <property type="entry name" value="Flagellin_C"/>
</dbReference>
<proteinExistence type="inferred from homology"/>
<comment type="function">
    <text evidence="3">Flagellin is the subunit protein which polymerizes to form the filaments of bacterial flagella.</text>
</comment>
<dbReference type="InterPro" id="IPR001029">
    <property type="entry name" value="Flagellin_N"/>
</dbReference>
<evidence type="ECO:0000259" key="4">
    <source>
        <dbReference type="Pfam" id="PF00669"/>
    </source>
</evidence>